<dbReference type="PANTHER" id="PTHR31569:SF4">
    <property type="entry name" value="SWIM-TYPE DOMAIN-CONTAINING PROTEIN"/>
    <property type="match status" value="1"/>
</dbReference>
<keyword evidence="1" id="KW-0862">Zinc</keyword>
<comment type="caution">
    <text evidence="3">The sequence shown here is derived from an EMBL/GenBank/DDBJ whole genome shotgun (WGS) entry which is preliminary data.</text>
</comment>
<dbReference type="PANTHER" id="PTHR31569">
    <property type="entry name" value="SWIM-TYPE DOMAIN-CONTAINING PROTEIN"/>
    <property type="match status" value="1"/>
</dbReference>
<dbReference type="AlphaFoldDB" id="A0AAV6TWE2"/>
<keyword evidence="1" id="KW-0863">Zinc-finger</keyword>
<gene>
    <name evidence="3" type="ORF">JTE90_006998</name>
</gene>
<dbReference type="EMBL" id="JAFNEN010000928">
    <property type="protein sequence ID" value="KAG8176001.1"/>
    <property type="molecule type" value="Genomic_DNA"/>
</dbReference>
<dbReference type="GO" id="GO:0008270">
    <property type="term" value="F:zinc ion binding"/>
    <property type="evidence" value="ECO:0007669"/>
    <property type="project" value="UniProtKB-KW"/>
</dbReference>
<organism evidence="3 4">
    <name type="scientific">Oedothorax gibbosus</name>
    <dbReference type="NCBI Taxonomy" id="931172"/>
    <lineage>
        <taxon>Eukaryota</taxon>
        <taxon>Metazoa</taxon>
        <taxon>Ecdysozoa</taxon>
        <taxon>Arthropoda</taxon>
        <taxon>Chelicerata</taxon>
        <taxon>Arachnida</taxon>
        <taxon>Araneae</taxon>
        <taxon>Araneomorphae</taxon>
        <taxon>Entelegynae</taxon>
        <taxon>Araneoidea</taxon>
        <taxon>Linyphiidae</taxon>
        <taxon>Erigoninae</taxon>
        <taxon>Oedothorax</taxon>
    </lineage>
</organism>
<dbReference type="InterPro" id="IPR007527">
    <property type="entry name" value="Znf_SWIM"/>
</dbReference>
<feature type="domain" description="SWIM-type" evidence="2">
    <location>
        <begin position="51"/>
        <end position="90"/>
    </location>
</feature>
<dbReference type="InterPro" id="IPR052579">
    <property type="entry name" value="Zinc_finger_SWIM"/>
</dbReference>
<evidence type="ECO:0000259" key="2">
    <source>
        <dbReference type="PROSITE" id="PS50966"/>
    </source>
</evidence>
<evidence type="ECO:0000313" key="4">
    <source>
        <dbReference type="Proteomes" id="UP000827092"/>
    </source>
</evidence>
<evidence type="ECO:0000256" key="1">
    <source>
        <dbReference type="PROSITE-ProRule" id="PRU00325"/>
    </source>
</evidence>
<reference evidence="3 4" key="1">
    <citation type="journal article" date="2022" name="Nat. Ecol. Evol.">
        <title>A masculinizing supergene underlies an exaggerated male reproductive morph in a spider.</title>
        <authorList>
            <person name="Hendrickx F."/>
            <person name="De Corte Z."/>
            <person name="Sonet G."/>
            <person name="Van Belleghem S.M."/>
            <person name="Kostlbacher S."/>
            <person name="Vangestel C."/>
        </authorList>
    </citation>
    <scope>NUCLEOTIDE SEQUENCE [LARGE SCALE GENOMIC DNA]</scope>
    <source>
        <strain evidence="3">W744_W776</strain>
    </source>
</reference>
<keyword evidence="4" id="KW-1185">Reference proteome</keyword>
<keyword evidence="1" id="KW-0479">Metal-binding</keyword>
<name>A0AAV6TWE2_9ARAC</name>
<dbReference type="Proteomes" id="UP000827092">
    <property type="component" value="Unassembled WGS sequence"/>
</dbReference>
<dbReference type="PROSITE" id="PS50966">
    <property type="entry name" value="ZF_SWIM"/>
    <property type="match status" value="1"/>
</dbReference>
<evidence type="ECO:0000313" key="3">
    <source>
        <dbReference type="EMBL" id="KAG8176001.1"/>
    </source>
</evidence>
<sequence>MLHKNRIIKQSCGLLIDYENLLTPNVFAHIERECKSFEEKTYDVSKHGDCFNVKSSLGMLKVTPQSCQCNFQTSMNLPCRHVFAVRHSICLPLFDPKLVDKRWTKENYLQYLQNVLNPVASETQDITISTNLKSKKPKSVQQKRRLAVAVTDSIADSISLLNESEFQKMLNLLKELNSNIINRNFSVPTILEQHQNLDVDIPEQSQDMPAVPGPFQDMPAVPEPLQDLSQNLGMQIIPDHDYFILPPVDDTEMSHDVPTHTQVGPSMGIVEFKSSWQPNTSGLNDQHTVGNVASTSNLVSTKLHSIKMPPVIKKRGRPKGHNLTAIERQREEDYNIGKSFKRFAPEAVTQSLGDVEFENTFNGTKVPMALRCQENPGCVGAAGYEGAKDSQVIRSPASNKKSRGAHSTLWVADGARGAPFLLCGRRMENEAPFSGPI</sequence>
<proteinExistence type="predicted"/>
<accession>A0AAV6TWE2</accession>
<protein>
    <recommendedName>
        <fullName evidence="2">SWIM-type domain-containing protein</fullName>
    </recommendedName>
</protein>